<dbReference type="PANTHER" id="PTHR14024">
    <property type="entry name" value="PERILIPIN"/>
    <property type="match status" value="1"/>
</dbReference>
<comment type="similarity">
    <text evidence="2">Belongs to the perilipin family.</text>
</comment>
<dbReference type="GO" id="GO:0005811">
    <property type="term" value="C:lipid droplet"/>
    <property type="evidence" value="ECO:0007669"/>
    <property type="project" value="UniProtKB-SubCell"/>
</dbReference>
<dbReference type="Proteomes" id="UP001286313">
    <property type="component" value="Unassembled WGS sequence"/>
</dbReference>
<reference evidence="4" key="1">
    <citation type="submission" date="2023-10" db="EMBL/GenBank/DDBJ databases">
        <title>Genome assemblies of two species of porcelain crab, Petrolisthes cinctipes and Petrolisthes manimaculis (Anomura: Porcellanidae).</title>
        <authorList>
            <person name="Angst P."/>
        </authorList>
    </citation>
    <scope>NUCLEOTIDE SEQUENCE</scope>
    <source>
        <strain evidence="4">PB745_01</strain>
        <tissue evidence="4">Gill</tissue>
    </source>
</reference>
<name>A0AAE1KH52_PETCI</name>
<evidence type="ECO:0000256" key="2">
    <source>
        <dbReference type="ARBA" id="ARBA00006311"/>
    </source>
</evidence>
<dbReference type="GO" id="GO:0005829">
    <property type="term" value="C:cytosol"/>
    <property type="evidence" value="ECO:0007669"/>
    <property type="project" value="TreeGrafter"/>
</dbReference>
<accession>A0AAE1KH52</accession>
<dbReference type="PANTHER" id="PTHR14024:SF49">
    <property type="entry name" value="LIPID STORAGE DROPLETS SURFACE-BINDING PROTEIN 1"/>
    <property type="match status" value="1"/>
</dbReference>
<dbReference type="InterPro" id="IPR004279">
    <property type="entry name" value="Perilipin"/>
</dbReference>
<dbReference type="GO" id="GO:0010890">
    <property type="term" value="P:positive regulation of triglyceride storage"/>
    <property type="evidence" value="ECO:0007669"/>
    <property type="project" value="TreeGrafter"/>
</dbReference>
<comment type="subcellular location">
    <subcellularLocation>
        <location evidence="1">Lipid droplet</location>
    </subcellularLocation>
</comment>
<evidence type="ECO:0000313" key="5">
    <source>
        <dbReference type="Proteomes" id="UP001286313"/>
    </source>
</evidence>
<organism evidence="4 5">
    <name type="scientific">Petrolisthes cinctipes</name>
    <name type="common">Flat porcelain crab</name>
    <dbReference type="NCBI Taxonomy" id="88211"/>
    <lineage>
        <taxon>Eukaryota</taxon>
        <taxon>Metazoa</taxon>
        <taxon>Ecdysozoa</taxon>
        <taxon>Arthropoda</taxon>
        <taxon>Crustacea</taxon>
        <taxon>Multicrustacea</taxon>
        <taxon>Malacostraca</taxon>
        <taxon>Eumalacostraca</taxon>
        <taxon>Eucarida</taxon>
        <taxon>Decapoda</taxon>
        <taxon>Pleocyemata</taxon>
        <taxon>Anomura</taxon>
        <taxon>Galatheoidea</taxon>
        <taxon>Porcellanidae</taxon>
        <taxon>Petrolisthes</taxon>
    </lineage>
</organism>
<proteinExistence type="inferred from homology"/>
<gene>
    <name evidence="4" type="ORF">Pcinc_022207</name>
</gene>
<dbReference type="AlphaFoldDB" id="A0AAE1KH52"/>
<dbReference type="GO" id="GO:0019915">
    <property type="term" value="P:lipid storage"/>
    <property type="evidence" value="ECO:0007669"/>
    <property type="project" value="TreeGrafter"/>
</dbReference>
<protein>
    <submittedName>
        <fullName evidence="4">Uncharacterized protein</fullName>
    </submittedName>
</protein>
<evidence type="ECO:0000256" key="3">
    <source>
        <dbReference type="ARBA" id="ARBA00022677"/>
    </source>
</evidence>
<evidence type="ECO:0000256" key="1">
    <source>
        <dbReference type="ARBA" id="ARBA00004502"/>
    </source>
</evidence>
<comment type="caution">
    <text evidence="4">The sequence shown here is derived from an EMBL/GenBank/DDBJ whole genome shotgun (WGS) entry which is preliminary data.</text>
</comment>
<dbReference type="EMBL" id="JAWQEG010002322">
    <property type="protein sequence ID" value="KAK3872722.1"/>
    <property type="molecule type" value="Genomic_DNA"/>
</dbReference>
<dbReference type="Pfam" id="PF03036">
    <property type="entry name" value="Perilipin"/>
    <property type="match status" value="1"/>
</dbReference>
<keyword evidence="5" id="KW-1185">Reference proteome</keyword>
<sequence length="483" mass="51983">MAPAAPTTSPSPGTPHFLSRVMSLPVVRDTFTFATQYYDSSKSNDVVRVALQAAENGVKAGLTGALPLAQPLVERVGGWEAIDRWACMGLDRVQKAAPVIKLPTQELVQATKEGVLGAVAGDKVIVPPNLTEALRTRANKMIDSLAEIQGAQAAAGVTGAAITRGHALLDTILPRGKGDSQAEDDTDSGVMTRTVGLAWLTGHRLYRTALRTMRPDLTYQLDAAITTDMILSFVRTKAVDWYQETIRESQPGERRGFLVILVRWPLVITSNLPLSPAEFNKTLDSLITKGKATPATAGIAVFMESSVNSLRSANRQVAPAFQEALERARMSGKESAARLTQMIEFGVITSRGLISRFTPVIDNTFQTLNPIWQEVSADTTSRIRSSMDLGRVWAAESGRKAAENGRWMAEEGRMWGQTGLSLLQLSPAIALKASEVTRAATEEWLRQRLTAAATGSGGKVPSPLHRPGVVPVRLTALVPKVAG</sequence>
<evidence type="ECO:0000313" key="4">
    <source>
        <dbReference type="EMBL" id="KAK3872722.1"/>
    </source>
</evidence>
<keyword evidence="3" id="KW-0551">Lipid droplet</keyword>